<evidence type="ECO:0000256" key="14">
    <source>
        <dbReference type="ARBA" id="ARBA00022840"/>
    </source>
</evidence>
<feature type="compositionally biased region" description="Polar residues" evidence="21">
    <location>
        <begin position="1177"/>
        <end position="1203"/>
    </location>
</feature>
<dbReference type="Pfam" id="PF00069">
    <property type="entry name" value="Pkinase"/>
    <property type="match status" value="1"/>
</dbReference>
<dbReference type="CDD" id="cd20813">
    <property type="entry name" value="C1_ROCK"/>
    <property type="match status" value="1"/>
</dbReference>
<evidence type="ECO:0000259" key="24">
    <source>
        <dbReference type="PROSITE" id="PS51285"/>
    </source>
</evidence>
<dbReference type="InterPro" id="IPR050839">
    <property type="entry name" value="Rho-assoc_Ser/Thr_Kinase"/>
</dbReference>
<feature type="binding site" evidence="19">
    <location>
        <position position="89"/>
    </location>
    <ligand>
        <name>ATP</name>
        <dbReference type="ChEBI" id="CHEBI:30616"/>
    </ligand>
</feature>
<reference evidence="27" key="1">
    <citation type="submission" date="2022-11" db="UniProtKB">
        <authorList>
            <consortium name="WormBaseParasite"/>
        </authorList>
    </citation>
    <scope>IDENTIFICATION</scope>
</reference>
<keyword evidence="14 19" id="KW-0067">ATP-binding</keyword>
<feature type="coiled-coil region" evidence="20">
    <location>
        <begin position="626"/>
        <end position="744"/>
    </location>
</feature>
<dbReference type="InterPro" id="IPR008271">
    <property type="entry name" value="Ser/Thr_kinase_AS"/>
</dbReference>
<dbReference type="FunFam" id="1.10.510.10:FF:000047">
    <property type="entry name" value="Rho-associated protein kinase 1"/>
    <property type="match status" value="1"/>
</dbReference>
<feature type="domain" description="Protein kinase" evidence="22">
    <location>
        <begin position="60"/>
        <end position="322"/>
    </location>
</feature>
<keyword evidence="10 19" id="KW-0547">Nucleotide-binding</keyword>
<dbReference type="GO" id="GO:1901888">
    <property type="term" value="P:regulation of cell junction assembly"/>
    <property type="evidence" value="ECO:0007669"/>
    <property type="project" value="TreeGrafter"/>
</dbReference>
<keyword evidence="15" id="KW-0460">Magnesium</keyword>
<dbReference type="InterPro" id="IPR002219">
    <property type="entry name" value="PKC_DAG/PE"/>
</dbReference>
<keyword evidence="9" id="KW-0479">Metal-binding</keyword>
<dbReference type="GO" id="GO:0005524">
    <property type="term" value="F:ATP binding"/>
    <property type="evidence" value="ECO:0007669"/>
    <property type="project" value="UniProtKB-UniRule"/>
</dbReference>
<evidence type="ECO:0000256" key="17">
    <source>
        <dbReference type="ARBA" id="ARBA00023212"/>
    </source>
</evidence>
<comment type="cofactor">
    <cofactor evidence="1">
        <name>Mg(2+)</name>
        <dbReference type="ChEBI" id="CHEBI:18420"/>
    </cofactor>
</comment>
<dbReference type="FunFam" id="3.30.200.20:FF:000017">
    <property type="entry name" value="Non-specific serine/threonine protein kinase"/>
    <property type="match status" value="1"/>
</dbReference>
<dbReference type="SMART" id="SM00133">
    <property type="entry name" value="S_TK_X"/>
    <property type="match status" value="1"/>
</dbReference>
<keyword evidence="13" id="KW-0862">Zinc</keyword>
<feature type="region of interest" description="Disordered" evidence="21">
    <location>
        <begin position="814"/>
        <end position="839"/>
    </location>
</feature>
<feature type="region of interest" description="Disordered" evidence="21">
    <location>
        <begin position="1176"/>
        <end position="1203"/>
    </location>
</feature>
<dbReference type="Gene3D" id="2.30.29.30">
    <property type="entry name" value="Pleckstrin-homology domain (PH domain)/Phosphotyrosine-binding domain (PTB)"/>
    <property type="match status" value="1"/>
</dbReference>
<feature type="coiled-coil region" evidence="20">
    <location>
        <begin position="889"/>
        <end position="940"/>
    </location>
</feature>
<keyword evidence="6" id="KW-0723">Serine/threonine-protein kinase</keyword>
<feature type="compositionally biased region" description="Basic and acidic residues" evidence="21">
    <location>
        <begin position="820"/>
        <end position="839"/>
    </location>
</feature>
<dbReference type="SMART" id="SM00220">
    <property type="entry name" value="S_TKc"/>
    <property type="match status" value="1"/>
</dbReference>
<keyword evidence="16 18" id="KW-0175">Coiled coil</keyword>
<keyword evidence="26" id="KW-1185">Reference proteome</keyword>
<dbReference type="GO" id="GO:0005737">
    <property type="term" value="C:cytoplasm"/>
    <property type="evidence" value="ECO:0007669"/>
    <property type="project" value="TreeGrafter"/>
</dbReference>
<keyword evidence="11" id="KW-0863">Zinc-finger</keyword>
<dbReference type="InterPro" id="IPR000961">
    <property type="entry name" value="AGC-kinase_C"/>
</dbReference>
<evidence type="ECO:0000256" key="18">
    <source>
        <dbReference type="PROSITE-ProRule" id="PRU01206"/>
    </source>
</evidence>
<dbReference type="InterPro" id="IPR046349">
    <property type="entry name" value="C1-like_sf"/>
</dbReference>
<sequence length="1215" mass="140335">MGEAAELAEQLLNPRSLLNVDGLLDALAALVEDCNYPLLRRTKNIDNFVTRSLRLKGSDFQLIKVIGRGAYGEVQLVRHITSRNVYAMKLLNKNEMVRRADSAFFWEERDIMAHANSEWIVRLHYAFQDTQFLYMVMEYMPGGDLVNLMTSYDVSEKWARFYAAELVMALDTLHGMGYIHRDVKPDNMLISKSGHVKLADFGTCLRMGSDGLVKCTTAVGTPDYISPEVLELQGTEGVYGREVDWWAVGIFVYEMLVGETPFYADSLMGTYTRIRNHATELNFPEDVEMSENAKDLVRAFLSSSEIRLGKDGVESIKQHPFFQNDEWNFESIRKAVPPVIPELKGDDDASHFDDIEAKEPDPAEFFQIPKSFAGNQLPFVGFTYSNEAGPIFNIQKKCEAVSKSDAVQVRAALNQLNQISESQLEDEKRELEKELAAYQVQVKDLARKLDMEREEMNIKIKMITSLEEQLTIKSKVEDRVKELERQIGELNEKCRHHAEAEERARKQQSELHTKLNSQSEIARELNERLQKSNEEEAMLQQQIDQLHALNSQERENLKRAQQRSNEQNEKVEELRAELVAAREREMALKCQVGKLSEIMAQQENFSDENRINDEARKNNVRLAGDLQAAHKKIEQLTSDLEQEANRRISIQNEVHCMNDQLANMQNSLHYQESELKRARDEKRRVEDQLQSLSSLSRLLQRQLEDVREQFDTESSFVNIYKTEMNALNEELLEKTRRKREEERTRDILSQLESERLARRIAEENLSTTDKEKTMLEVEVRQLVQRHEKELSAKDAAIQLISQKEEELQLSLQGAQSELRSISERDSSRTSPEESIRDLKNQLEHEKVMKTTARYKSLIQNYAINKLEEVMAQRQANEALKKGKTSRSDARRREKKIVELEKDLRMERQKYEERVMQILALAEEEKANERLRMDLETFQHLETAMNEQKKRERQEIHADQPRTSAITLLQQVNENELRYDGAVSIRLTVKRRQQWQECFAVFSPSGLFFYLTQNDRQPFQAIQADKLCHARHVSAADVRCAGENQLPRIFQILYGTEENSASRRSSVADLPSLSGSREEKLDKALWNRHDLVELTFHMPTNCDLCVKPLSNLLRPPPAFECRRCRMRFHRDHLGVETIPQCRQTVDAREMLIMAPSAEICAAWVQHLKRFLDYKHSQKTGTSLPRSGSSMKVPTKSANVPRSATLPNNSLISPVAL</sequence>
<dbReference type="InterPro" id="IPR015008">
    <property type="entry name" value="ROCK_Rho-bd_dom"/>
</dbReference>
<evidence type="ECO:0000256" key="21">
    <source>
        <dbReference type="SAM" id="MobiDB-lite"/>
    </source>
</evidence>
<comment type="subcellular location">
    <subcellularLocation>
        <location evidence="2">Cytoplasm</location>
        <location evidence="2">Cytoskeleton</location>
    </subcellularLocation>
</comment>
<accession>A0A915PYP0</accession>
<evidence type="ECO:0000256" key="11">
    <source>
        <dbReference type="ARBA" id="ARBA00022771"/>
    </source>
</evidence>
<dbReference type="GO" id="GO:0005856">
    <property type="term" value="C:cytoskeleton"/>
    <property type="evidence" value="ECO:0007669"/>
    <property type="project" value="UniProtKB-SubCell"/>
</dbReference>
<dbReference type="GO" id="GO:0008270">
    <property type="term" value="F:zinc ion binding"/>
    <property type="evidence" value="ECO:0007669"/>
    <property type="project" value="UniProtKB-KW"/>
</dbReference>
<dbReference type="Gene3D" id="3.30.200.20">
    <property type="entry name" value="Phosphorylase Kinase, domain 1"/>
    <property type="match status" value="1"/>
</dbReference>
<evidence type="ECO:0000256" key="4">
    <source>
        <dbReference type="ARBA" id="ARBA00012513"/>
    </source>
</evidence>
<dbReference type="GO" id="GO:0031032">
    <property type="term" value="P:actomyosin structure organization"/>
    <property type="evidence" value="ECO:0007669"/>
    <property type="project" value="TreeGrafter"/>
</dbReference>
<dbReference type="GO" id="GO:0048598">
    <property type="term" value="P:embryonic morphogenesis"/>
    <property type="evidence" value="ECO:0007669"/>
    <property type="project" value="TreeGrafter"/>
</dbReference>
<dbReference type="GO" id="GO:0007266">
    <property type="term" value="P:Rho protein signal transduction"/>
    <property type="evidence" value="ECO:0007669"/>
    <property type="project" value="UniProtKB-UniRule"/>
</dbReference>
<dbReference type="Gene3D" id="3.30.60.20">
    <property type="match status" value="1"/>
</dbReference>
<dbReference type="PANTHER" id="PTHR22988">
    <property type="entry name" value="MYOTONIC DYSTROPHY S/T KINASE-RELATED"/>
    <property type="match status" value="1"/>
</dbReference>
<proteinExistence type="inferred from homology"/>
<dbReference type="PROSITE" id="PS50081">
    <property type="entry name" value="ZF_DAG_PE_2"/>
    <property type="match status" value="1"/>
</dbReference>
<dbReference type="SUPFAM" id="SSF56112">
    <property type="entry name" value="Protein kinase-like (PK-like)"/>
    <property type="match status" value="1"/>
</dbReference>
<evidence type="ECO:0000259" key="25">
    <source>
        <dbReference type="PROSITE" id="PS51859"/>
    </source>
</evidence>
<evidence type="ECO:0000256" key="12">
    <source>
        <dbReference type="ARBA" id="ARBA00022777"/>
    </source>
</evidence>
<dbReference type="WBParaSite" id="sdigi.contig60.g3261.t1">
    <property type="protein sequence ID" value="sdigi.contig60.g3261.t1"/>
    <property type="gene ID" value="sdigi.contig60.g3261"/>
</dbReference>
<evidence type="ECO:0000256" key="1">
    <source>
        <dbReference type="ARBA" id="ARBA00001946"/>
    </source>
</evidence>
<dbReference type="InterPro" id="IPR000719">
    <property type="entry name" value="Prot_kinase_dom"/>
</dbReference>
<keyword evidence="7" id="KW-0597">Phosphoprotein</keyword>
<evidence type="ECO:0000256" key="20">
    <source>
        <dbReference type="SAM" id="Coils"/>
    </source>
</evidence>
<dbReference type="AlphaFoldDB" id="A0A915PYP0"/>
<dbReference type="InterPro" id="IPR011009">
    <property type="entry name" value="Kinase-like_dom_sf"/>
</dbReference>
<dbReference type="InterPro" id="IPR011993">
    <property type="entry name" value="PH-like_dom_sf"/>
</dbReference>
<evidence type="ECO:0000259" key="23">
    <source>
        <dbReference type="PROSITE" id="PS50081"/>
    </source>
</evidence>
<dbReference type="PROSITE" id="PS00107">
    <property type="entry name" value="PROTEIN_KINASE_ATP"/>
    <property type="match status" value="1"/>
</dbReference>
<dbReference type="EC" id="2.7.11.1" evidence="4"/>
<evidence type="ECO:0000256" key="10">
    <source>
        <dbReference type="ARBA" id="ARBA00022741"/>
    </source>
</evidence>
<dbReference type="Gene3D" id="1.10.510.10">
    <property type="entry name" value="Transferase(Phosphotransferase) domain 1"/>
    <property type="match status" value="1"/>
</dbReference>
<dbReference type="PANTHER" id="PTHR22988:SF73">
    <property type="entry name" value="RHO-ASSOCIATED PROTEIN KINASE"/>
    <property type="match status" value="1"/>
</dbReference>
<evidence type="ECO:0000256" key="5">
    <source>
        <dbReference type="ARBA" id="ARBA00022490"/>
    </source>
</evidence>
<keyword evidence="8" id="KW-0808">Transferase</keyword>
<dbReference type="PROSITE" id="PS51859">
    <property type="entry name" value="RHO_BD"/>
    <property type="match status" value="1"/>
</dbReference>
<evidence type="ECO:0000256" key="7">
    <source>
        <dbReference type="ARBA" id="ARBA00022553"/>
    </source>
</evidence>
<dbReference type="GO" id="GO:0000281">
    <property type="term" value="P:mitotic cytokinesis"/>
    <property type="evidence" value="ECO:0007669"/>
    <property type="project" value="TreeGrafter"/>
</dbReference>
<evidence type="ECO:0000256" key="2">
    <source>
        <dbReference type="ARBA" id="ARBA00004245"/>
    </source>
</evidence>
<evidence type="ECO:0000313" key="26">
    <source>
        <dbReference type="Proteomes" id="UP000887581"/>
    </source>
</evidence>
<dbReference type="Proteomes" id="UP000887581">
    <property type="component" value="Unplaced"/>
</dbReference>
<feature type="domain" description="RhoBD" evidence="25">
    <location>
        <begin position="794"/>
        <end position="875"/>
    </location>
</feature>
<organism evidence="26 27">
    <name type="scientific">Setaria digitata</name>
    <dbReference type="NCBI Taxonomy" id="48799"/>
    <lineage>
        <taxon>Eukaryota</taxon>
        <taxon>Metazoa</taxon>
        <taxon>Ecdysozoa</taxon>
        <taxon>Nematoda</taxon>
        <taxon>Chromadorea</taxon>
        <taxon>Rhabditida</taxon>
        <taxon>Spirurina</taxon>
        <taxon>Spiruromorpha</taxon>
        <taxon>Filarioidea</taxon>
        <taxon>Setariidae</taxon>
        <taxon>Setaria</taxon>
    </lineage>
</organism>
<feature type="region of interest" description="Disordered" evidence="21">
    <location>
        <begin position="496"/>
        <end position="520"/>
    </location>
</feature>
<evidence type="ECO:0000256" key="15">
    <source>
        <dbReference type="ARBA" id="ARBA00022842"/>
    </source>
</evidence>
<comment type="similarity">
    <text evidence="3">Belongs to the protein kinase superfamily. AGC Ser/Thr protein kinase family.</text>
</comment>
<evidence type="ECO:0000256" key="8">
    <source>
        <dbReference type="ARBA" id="ARBA00022679"/>
    </source>
</evidence>
<feature type="compositionally biased region" description="Basic and acidic residues" evidence="21">
    <location>
        <begin position="496"/>
        <end position="513"/>
    </location>
</feature>
<dbReference type="GO" id="GO:0072518">
    <property type="term" value="F:Rho-dependent protein serine/threonine kinase activity"/>
    <property type="evidence" value="ECO:0007669"/>
    <property type="project" value="TreeGrafter"/>
</dbReference>
<dbReference type="PROSITE" id="PS50011">
    <property type="entry name" value="PROTEIN_KINASE_DOM"/>
    <property type="match status" value="1"/>
</dbReference>
<name>A0A915PYP0_9BILA</name>
<dbReference type="SUPFAM" id="SSF57889">
    <property type="entry name" value="Cysteine-rich domain"/>
    <property type="match status" value="1"/>
</dbReference>
<keyword evidence="17" id="KW-0206">Cytoskeleton</keyword>
<dbReference type="GO" id="GO:0030866">
    <property type="term" value="P:cortical actin cytoskeleton organization"/>
    <property type="evidence" value="ECO:0007669"/>
    <property type="project" value="TreeGrafter"/>
</dbReference>
<evidence type="ECO:0000256" key="6">
    <source>
        <dbReference type="ARBA" id="ARBA00022527"/>
    </source>
</evidence>
<dbReference type="InterPro" id="IPR017441">
    <property type="entry name" value="Protein_kinase_ATP_BS"/>
</dbReference>
<keyword evidence="12" id="KW-0418">Kinase</keyword>
<keyword evidence="5" id="KW-0963">Cytoplasm</keyword>
<dbReference type="PROSITE" id="PS00108">
    <property type="entry name" value="PROTEIN_KINASE_ST"/>
    <property type="match status" value="1"/>
</dbReference>
<dbReference type="SMART" id="SM00109">
    <property type="entry name" value="C1"/>
    <property type="match status" value="1"/>
</dbReference>
<feature type="domain" description="Phorbol-ester/DAG-type" evidence="23">
    <location>
        <begin position="1087"/>
        <end position="1140"/>
    </location>
</feature>
<evidence type="ECO:0000256" key="3">
    <source>
        <dbReference type="ARBA" id="ARBA00009903"/>
    </source>
</evidence>
<evidence type="ECO:0000256" key="19">
    <source>
        <dbReference type="PROSITE-ProRule" id="PRU10141"/>
    </source>
</evidence>
<evidence type="ECO:0000256" key="9">
    <source>
        <dbReference type="ARBA" id="ARBA00022723"/>
    </source>
</evidence>
<protein>
    <recommendedName>
        <fullName evidence="4">non-specific serine/threonine protein kinase</fullName>
        <ecNumber evidence="4">2.7.11.1</ecNumber>
    </recommendedName>
</protein>
<feature type="domain" description="AGC-kinase C-terminal" evidence="24">
    <location>
        <begin position="323"/>
        <end position="394"/>
    </location>
</feature>
<evidence type="ECO:0000259" key="22">
    <source>
        <dbReference type="PROSITE" id="PS50011"/>
    </source>
</evidence>
<dbReference type="PROSITE" id="PS51285">
    <property type="entry name" value="AGC_KINASE_CTER"/>
    <property type="match status" value="1"/>
</dbReference>
<evidence type="ECO:0000313" key="27">
    <source>
        <dbReference type="WBParaSite" id="sdigi.contig60.g3261.t1"/>
    </source>
</evidence>
<evidence type="ECO:0000256" key="13">
    <source>
        <dbReference type="ARBA" id="ARBA00022833"/>
    </source>
</evidence>
<dbReference type="GO" id="GO:0031267">
    <property type="term" value="F:small GTPase binding"/>
    <property type="evidence" value="ECO:0007669"/>
    <property type="project" value="InterPro"/>
</dbReference>
<evidence type="ECO:0000256" key="16">
    <source>
        <dbReference type="ARBA" id="ARBA00023054"/>
    </source>
</evidence>